<accession>A0A1L5C046</accession>
<name>A0A1L5C046_9CAUD</name>
<gene>
    <name evidence="1" type="ORF">BB738_0070</name>
</gene>
<evidence type="ECO:0000313" key="1">
    <source>
        <dbReference type="EMBL" id="APL99465.1"/>
    </source>
</evidence>
<dbReference type="EMBL" id="KX660669">
    <property type="protein sequence ID" value="APL99465.1"/>
    <property type="molecule type" value="Genomic_DNA"/>
</dbReference>
<keyword evidence="2" id="KW-1185">Reference proteome</keyword>
<evidence type="ECO:0000313" key="2">
    <source>
        <dbReference type="Proteomes" id="UP000225023"/>
    </source>
</evidence>
<reference evidence="2" key="1">
    <citation type="journal article" date="2017" name="Genes (Basel)">
        <title>Genome Analysis of a Novel Broad Host Range Proteobacteria Phage Isolated from a Bioreactor Treating Industrial Wastewater.</title>
        <authorList>
            <person name="de Leeuw M."/>
            <person name="Baron M."/>
            <person name="Brenner A."/>
            <person name="Kushmaro A."/>
        </authorList>
    </citation>
    <scope>NUCLEOTIDE SEQUENCE [LARGE SCALE GENOMIC DNA]</scope>
</reference>
<sequence>MLRSIAGAKKGEVYTAYPLEDGTVLVRNDRWDLYLYGPNACEQFREGVTWEVVT</sequence>
<organism evidence="1 2">
    <name type="scientific">Aquamicrobium phage P14</name>
    <dbReference type="NCBI Taxonomy" id="1927013"/>
    <lineage>
        <taxon>Viruses</taxon>
        <taxon>Duplodnaviria</taxon>
        <taxon>Heunggongvirae</taxon>
        <taxon>Uroviricota</taxon>
        <taxon>Caudoviricetes</taxon>
        <taxon>Autographivirales</taxon>
        <taxon>Autonotataviridae</taxon>
        <taxon>Aqualcavirus</taxon>
        <taxon>Aqualcavirus P14</taxon>
    </lineage>
</organism>
<proteinExistence type="predicted"/>
<dbReference type="Proteomes" id="UP000225023">
    <property type="component" value="Segment"/>
</dbReference>
<protein>
    <submittedName>
        <fullName evidence="1">Uncharacterized protein</fullName>
    </submittedName>
</protein>